<dbReference type="Proteomes" id="UP001551011">
    <property type="component" value="Unassembled WGS sequence"/>
</dbReference>
<dbReference type="SUPFAM" id="SSF46785">
    <property type="entry name" value="Winged helix' DNA-binding domain"/>
    <property type="match status" value="1"/>
</dbReference>
<dbReference type="InterPro" id="IPR036388">
    <property type="entry name" value="WH-like_DNA-bd_sf"/>
</dbReference>
<dbReference type="EMBL" id="JBFAEG010000017">
    <property type="protein sequence ID" value="MEU5709907.1"/>
    <property type="molecule type" value="Genomic_DNA"/>
</dbReference>
<gene>
    <name evidence="3" type="ORF">AB0H04_24025</name>
</gene>
<feature type="domain" description="HTH marR-type" evidence="2">
    <location>
        <begin position="49"/>
        <end position="105"/>
    </location>
</feature>
<dbReference type="InterPro" id="IPR036390">
    <property type="entry name" value="WH_DNA-bd_sf"/>
</dbReference>
<evidence type="ECO:0000259" key="2">
    <source>
        <dbReference type="Pfam" id="PF12802"/>
    </source>
</evidence>
<dbReference type="Gene3D" id="1.10.10.10">
    <property type="entry name" value="Winged helix-like DNA-binding domain superfamily/Winged helix DNA-binding domain"/>
    <property type="match status" value="1"/>
</dbReference>
<dbReference type="RefSeq" id="WP_359258365.1">
    <property type="nucleotide sequence ID" value="NZ_JBFAEG010000017.1"/>
</dbReference>
<comment type="caution">
    <text evidence="3">The sequence shown here is derived from an EMBL/GenBank/DDBJ whole genome shotgun (WGS) entry which is preliminary data.</text>
</comment>
<evidence type="ECO:0000313" key="3">
    <source>
        <dbReference type="EMBL" id="MEU5709907.1"/>
    </source>
</evidence>
<proteinExistence type="predicted"/>
<organism evidence="3 4">
    <name type="scientific">Streptomyces flaveolus</name>
    <dbReference type="NCBI Taxonomy" id="67297"/>
    <lineage>
        <taxon>Bacteria</taxon>
        <taxon>Bacillati</taxon>
        <taxon>Actinomycetota</taxon>
        <taxon>Actinomycetes</taxon>
        <taxon>Kitasatosporales</taxon>
        <taxon>Streptomycetaceae</taxon>
        <taxon>Streptomyces</taxon>
    </lineage>
</organism>
<sequence length="161" mass="18036">MGQPARKVLTYLDRLTGELEEVPQAPYAFDGPHINVGIRRGRELASATSGLTDREFRVLVWYWFATEQSQGAVMMTGADIARELGMSPDTLTRTVKVLKAARLLVEAGGLGRTTFYRCTPYLAFIGSGFAHREAVKDWNPPETTVRQPRDHRRKIKKGDEA</sequence>
<reference evidence="3 4" key="1">
    <citation type="submission" date="2024-06" db="EMBL/GenBank/DDBJ databases">
        <title>The Natural Products Discovery Center: Release of the First 8490 Sequenced Strains for Exploring Actinobacteria Biosynthetic Diversity.</title>
        <authorList>
            <person name="Kalkreuter E."/>
            <person name="Kautsar S.A."/>
            <person name="Yang D."/>
            <person name="Bader C.D."/>
            <person name="Teijaro C.N."/>
            <person name="Fluegel L."/>
            <person name="Davis C.M."/>
            <person name="Simpson J.R."/>
            <person name="Lauterbach L."/>
            <person name="Steele A.D."/>
            <person name="Gui C."/>
            <person name="Meng S."/>
            <person name="Li G."/>
            <person name="Viehrig K."/>
            <person name="Ye F."/>
            <person name="Su P."/>
            <person name="Kiefer A.F."/>
            <person name="Nichols A."/>
            <person name="Cepeda A.J."/>
            <person name="Yan W."/>
            <person name="Fan B."/>
            <person name="Jiang Y."/>
            <person name="Adhikari A."/>
            <person name="Zheng C.-J."/>
            <person name="Schuster L."/>
            <person name="Cowan T.M."/>
            <person name="Smanski M.J."/>
            <person name="Chevrette M.G."/>
            <person name="De Carvalho L.P.S."/>
            <person name="Shen B."/>
        </authorList>
    </citation>
    <scope>NUCLEOTIDE SEQUENCE [LARGE SCALE GENOMIC DNA]</scope>
    <source>
        <strain evidence="3 4">NPDC020594</strain>
    </source>
</reference>
<evidence type="ECO:0000256" key="1">
    <source>
        <dbReference type="SAM" id="MobiDB-lite"/>
    </source>
</evidence>
<evidence type="ECO:0000313" key="4">
    <source>
        <dbReference type="Proteomes" id="UP001551011"/>
    </source>
</evidence>
<dbReference type="InterPro" id="IPR000835">
    <property type="entry name" value="HTH_MarR-typ"/>
</dbReference>
<name>A0ABV3AD87_9ACTN</name>
<dbReference type="Pfam" id="PF12802">
    <property type="entry name" value="MarR_2"/>
    <property type="match status" value="1"/>
</dbReference>
<feature type="region of interest" description="Disordered" evidence="1">
    <location>
        <begin position="139"/>
        <end position="161"/>
    </location>
</feature>
<feature type="compositionally biased region" description="Basic residues" evidence="1">
    <location>
        <begin position="149"/>
        <end position="161"/>
    </location>
</feature>
<keyword evidence="4" id="KW-1185">Reference proteome</keyword>
<accession>A0ABV3AD87</accession>
<protein>
    <submittedName>
        <fullName evidence="3">Helix-turn-helix domain-containing protein</fullName>
    </submittedName>
</protein>